<name>A0A381U0Y0_9ZZZZ</name>
<dbReference type="SUPFAM" id="SSF51197">
    <property type="entry name" value="Clavaminate synthase-like"/>
    <property type="match status" value="1"/>
</dbReference>
<dbReference type="EMBL" id="UINC01005504">
    <property type="protein sequence ID" value="SVA21744.1"/>
    <property type="molecule type" value="Genomic_DNA"/>
</dbReference>
<dbReference type="InterPro" id="IPR008775">
    <property type="entry name" value="Phytyl_CoA_dOase-like"/>
</dbReference>
<accession>A0A381U0Y0</accession>
<dbReference type="AlphaFoldDB" id="A0A381U0Y0"/>
<dbReference type="PANTHER" id="PTHR20883:SF49">
    <property type="entry name" value="PHYTANOYL-COA DIOXYGENASE"/>
    <property type="match status" value="1"/>
</dbReference>
<proteinExistence type="predicted"/>
<protein>
    <recommendedName>
        <fullName evidence="2">Phytanoyl-CoA dioxygenase</fullName>
    </recommendedName>
</protein>
<evidence type="ECO:0000313" key="1">
    <source>
        <dbReference type="EMBL" id="SVA21744.1"/>
    </source>
</evidence>
<gene>
    <name evidence="1" type="ORF">METZ01_LOCUS74598</name>
</gene>
<dbReference type="Gene3D" id="2.60.120.620">
    <property type="entry name" value="q2cbj1_9rhob like domain"/>
    <property type="match status" value="1"/>
</dbReference>
<sequence length="270" mass="30781">MPVSISETDIENYAKDGALLIKNLFTPDEVSDLREGIDANISHPSSRAKVASNESDPGWFFEDFCNWQENSAFQRIIFESDISEVAAKLMCSEQVRLFHDHMLVKKTGTKQRTPWHQDQPYYNIEGMQNISFWIPVDPVPLEWTLEFIAGSHQGNWYLPRTFLKKEAKWFPEGSLSDPPNIEENLEKYRVLSWELEPGDAVAFHMLTLHAGAGSGALRRVFSVRLIGDDIRHAPRDWETSPEFPGLSDQLPAGVPMDHELFPVIWPASRA</sequence>
<dbReference type="PANTHER" id="PTHR20883">
    <property type="entry name" value="PHYTANOYL-COA DIOXYGENASE DOMAIN CONTAINING 1"/>
    <property type="match status" value="1"/>
</dbReference>
<reference evidence="1" key="1">
    <citation type="submission" date="2018-05" db="EMBL/GenBank/DDBJ databases">
        <authorList>
            <person name="Lanie J.A."/>
            <person name="Ng W.-L."/>
            <person name="Kazmierczak K.M."/>
            <person name="Andrzejewski T.M."/>
            <person name="Davidsen T.M."/>
            <person name="Wayne K.J."/>
            <person name="Tettelin H."/>
            <person name="Glass J.I."/>
            <person name="Rusch D."/>
            <person name="Podicherti R."/>
            <person name="Tsui H.-C.T."/>
            <person name="Winkler M.E."/>
        </authorList>
    </citation>
    <scope>NUCLEOTIDE SEQUENCE</scope>
</reference>
<evidence type="ECO:0008006" key="2">
    <source>
        <dbReference type="Google" id="ProtNLM"/>
    </source>
</evidence>
<organism evidence="1">
    <name type="scientific">marine metagenome</name>
    <dbReference type="NCBI Taxonomy" id="408172"/>
    <lineage>
        <taxon>unclassified sequences</taxon>
        <taxon>metagenomes</taxon>
        <taxon>ecological metagenomes</taxon>
    </lineage>
</organism>
<dbReference type="Pfam" id="PF05721">
    <property type="entry name" value="PhyH"/>
    <property type="match status" value="1"/>
</dbReference>